<dbReference type="EMBL" id="FMZE01000001">
    <property type="protein sequence ID" value="SDC09583.1"/>
    <property type="molecule type" value="Genomic_DNA"/>
</dbReference>
<proteinExistence type="predicted"/>
<evidence type="ECO:0000313" key="1">
    <source>
        <dbReference type="EMBL" id="SDC09583.1"/>
    </source>
</evidence>
<protein>
    <submittedName>
        <fullName evidence="1">Uncharacterized protein</fullName>
    </submittedName>
</protein>
<name>A0A222VN15_9PSEU</name>
<dbReference type="OrthoDB" id="3209791at2"/>
<gene>
    <name evidence="1" type="ORF">SAMN05421630_101403</name>
</gene>
<dbReference type="RefSeq" id="WP_091795577.1">
    <property type="nucleotide sequence ID" value="NZ_CP016353.1"/>
</dbReference>
<sequence>MSRVWNVVRIQLVNAPMVIGNPLLVLAIAFATNLAIFGVISDTAEPGSMVTGAIMSIYITLLVSHIITMTQIFTFALGLSVTRRTFYAATSVLIVGQAIGYGILMYLMLLLERATGGWGMDLKFFGVPFMVNDNPLLQFLIYTVPFLFMSFIGVYVGIVFKRWGQPGVYALTIGTGAVAAILGILATWQQWWPAVGRFFADQSPMSLFAGYPFVLAVILAGIGFLTLRRATP</sequence>
<dbReference type="AlphaFoldDB" id="A0A222VN15"/>
<accession>A0A222VN15</accession>
<dbReference type="STRING" id="530584.SAMN05421630_101403"/>
<dbReference type="KEGG" id="pmad:BAY61_10200"/>
<organism evidence="1 2">
    <name type="scientific">Prauserella marina</name>
    <dbReference type="NCBI Taxonomy" id="530584"/>
    <lineage>
        <taxon>Bacteria</taxon>
        <taxon>Bacillati</taxon>
        <taxon>Actinomycetota</taxon>
        <taxon>Actinomycetes</taxon>
        <taxon>Pseudonocardiales</taxon>
        <taxon>Pseudonocardiaceae</taxon>
        <taxon>Prauserella</taxon>
    </lineage>
</organism>
<dbReference type="Proteomes" id="UP000199494">
    <property type="component" value="Unassembled WGS sequence"/>
</dbReference>
<evidence type="ECO:0000313" key="2">
    <source>
        <dbReference type="Proteomes" id="UP000199494"/>
    </source>
</evidence>
<reference evidence="1 2" key="1">
    <citation type="submission" date="2016-10" db="EMBL/GenBank/DDBJ databases">
        <authorList>
            <person name="de Groot N.N."/>
        </authorList>
    </citation>
    <scope>NUCLEOTIDE SEQUENCE [LARGE SCALE GENOMIC DNA]</scope>
    <source>
        <strain evidence="1 2">CGMCC 4.5506</strain>
    </source>
</reference>
<keyword evidence="2" id="KW-1185">Reference proteome</keyword>